<protein>
    <submittedName>
        <fullName evidence="2">Uncharacterized protein</fullName>
    </submittedName>
</protein>
<accession>A0A8J5W3B7</accession>
<feature type="region of interest" description="Disordered" evidence="1">
    <location>
        <begin position="60"/>
        <end position="168"/>
    </location>
</feature>
<organism evidence="2 3">
    <name type="scientific">Zizania palustris</name>
    <name type="common">Northern wild rice</name>
    <dbReference type="NCBI Taxonomy" id="103762"/>
    <lineage>
        <taxon>Eukaryota</taxon>
        <taxon>Viridiplantae</taxon>
        <taxon>Streptophyta</taxon>
        <taxon>Embryophyta</taxon>
        <taxon>Tracheophyta</taxon>
        <taxon>Spermatophyta</taxon>
        <taxon>Magnoliopsida</taxon>
        <taxon>Liliopsida</taxon>
        <taxon>Poales</taxon>
        <taxon>Poaceae</taxon>
        <taxon>BOP clade</taxon>
        <taxon>Oryzoideae</taxon>
        <taxon>Oryzeae</taxon>
        <taxon>Zizaniinae</taxon>
        <taxon>Zizania</taxon>
    </lineage>
</organism>
<reference evidence="2" key="1">
    <citation type="journal article" date="2021" name="bioRxiv">
        <title>Whole Genome Assembly and Annotation of Northern Wild Rice, Zizania palustris L., Supports a Whole Genome Duplication in the Zizania Genus.</title>
        <authorList>
            <person name="Haas M."/>
            <person name="Kono T."/>
            <person name="Macchietto M."/>
            <person name="Millas R."/>
            <person name="McGilp L."/>
            <person name="Shao M."/>
            <person name="Duquette J."/>
            <person name="Hirsch C.N."/>
            <person name="Kimball J."/>
        </authorList>
    </citation>
    <scope>NUCLEOTIDE SEQUENCE</scope>
    <source>
        <tissue evidence="2">Fresh leaf tissue</tissue>
    </source>
</reference>
<keyword evidence="3" id="KW-1185">Reference proteome</keyword>
<dbReference type="Proteomes" id="UP000729402">
    <property type="component" value="Unassembled WGS sequence"/>
</dbReference>
<evidence type="ECO:0000256" key="1">
    <source>
        <dbReference type="SAM" id="MobiDB-lite"/>
    </source>
</evidence>
<proteinExistence type="predicted"/>
<comment type="caution">
    <text evidence="2">The sequence shown here is derived from an EMBL/GenBank/DDBJ whole genome shotgun (WGS) entry which is preliminary data.</text>
</comment>
<name>A0A8J5W3B7_ZIZPA</name>
<reference evidence="2" key="2">
    <citation type="submission" date="2021-02" db="EMBL/GenBank/DDBJ databases">
        <authorList>
            <person name="Kimball J.A."/>
            <person name="Haas M.W."/>
            <person name="Macchietto M."/>
            <person name="Kono T."/>
            <person name="Duquette J."/>
            <person name="Shao M."/>
        </authorList>
    </citation>
    <scope>NUCLEOTIDE SEQUENCE</scope>
    <source>
        <tissue evidence="2">Fresh leaf tissue</tissue>
    </source>
</reference>
<evidence type="ECO:0000313" key="2">
    <source>
        <dbReference type="EMBL" id="KAG8072694.1"/>
    </source>
</evidence>
<sequence>MSQKSSAGSGSGVDDALATILARLGAFSDRMDVFGVQLEKFCDRLDAIEGRLGVLEGLNPGHRPLPAAPNQGEDPPWVSNGGQPQRHRSEDDEVDPSTCHQGGGGRTLAGPPPTTTKRIHRRATREEGGRTFTEPPLIVTAARGTCRRATGEGGRQNPRWLAADPCTT</sequence>
<evidence type="ECO:0000313" key="3">
    <source>
        <dbReference type="Proteomes" id="UP000729402"/>
    </source>
</evidence>
<dbReference type="EMBL" id="JAAALK010000283">
    <property type="protein sequence ID" value="KAG8072694.1"/>
    <property type="molecule type" value="Genomic_DNA"/>
</dbReference>
<gene>
    <name evidence="2" type="ORF">GUJ93_ZPchr0006g46464</name>
</gene>
<dbReference type="AlphaFoldDB" id="A0A8J5W3B7"/>